<feature type="compositionally biased region" description="Basic residues" evidence="1">
    <location>
        <begin position="43"/>
        <end position="59"/>
    </location>
</feature>
<evidence type="ECO:0000313" key="2">
    <source>
        <dbReference type="EMBL" id="OMJ95628.1"/>
    </source>
</evidence>
<name>A0A1R2D303_9CILI</name>
<dbReference type="Proteomes" id="UP000187209">
    <property type="component" value="Unassembled WGS sequence"/>
</dbReference>
<proteinExistence type="predicted"/>
<accession>A0A1R2D303</accession>
<evidence type="ECO:0000256" key="1">
    <source>
        <dbReference type="SAM" id="MobiDB-lite"/>
    </source>
</evidence>
<dbReference type="EMBL" id="MPUH01000009">
    <property type="protein sequence ID" value="OMJ95628.1"/>
    <property type="molecule type" value="Genomic_DNA"/>
</dbReference>
<sequence>MNINSETIFFSAIDKIVSLAGKDLTEELKIKIAETWKRNLRLSKARRQKRNKMPKKPQKKKESLESGEEESDSLEDYIIPECQNVLFGKLKKFEKKRPYWIFKINGCILQNENTENIIGNIKAKIESDYFNS</sequence>
<organism evidence="2 3">
    <name type="scientific">Stentor coeruleus</name>
    <dbReference type="NCBI Taxonomy" id="5963"/>
    <lineage>
        <taxon>Eukaryota</taxon>
        <taxon>Sar</taxon>
        <taxon>Alveolata</taxon>
        <taxon>Ciliophora</taxon>
        <taxon>Postciliodesmatophora</taxon>
        <taxon>Heterotrichea</taxon>
        <taxon>Heterotrichida</taxon>
        <taxon>Stentoridae</taxon>
        <taxon>Stentor</taxon>
    </lineage>
</organism>
<evidence type="ECO:0000313" key="3">
    <source>
        <dbReference type="Proteomes" id="UP000187209"/>
    </source>
</evidence>
<comment type="caution">
    <text evidence="2">The sequence shown here is derived from an EMBL/GenBank/DDBJ whole genome shotgun (WGS) entry which is preliminary data.</text>
</comment>
<gene>
    <name evidence="2" type="ORF">SteCoe_869</name>
</gene>
<keyword evidence="3" id="KW-1185">Reference proteome</keyword>
<protein>
    <submittedName>
        <fullName evidence="2">Uncharacterized protein</fullName>
    </submittedName>
</protein>
<reference evidence="2 3" key="1">
    <citation type="submission" date="2016-11" db="EMBL/GenBank/DDBJ databases">
        <title>The macronuclear genome of Stentor coeruleus: a giant cell with tiny introns.</title>
        <authorList>
            <person name="Slabodnick M."/>
            <person name="Ruby J.G."/>
            <person name="Reiff S.B."/>
            <person name="Swart E.C."/>
            <person name="Gosai S."/>
            <person name="Prabakaran S."/>
            <person name="Witkowska E."/>
            <person name="Larue G.E."/>
            <person name="Fisher S."/>
            <person name="Freeman R.M."/>
            <person name="Gunawardena J."/>
            <person name="Chu W."/>
            <person name="Stover N.A."/>
            <person name="Gregory B.D."/>
            <person name="Nowacki M."/>
            <person name="Derisi J."/>
            <person name="Roy S.W."/>
            <person name="Marshall W.F."/>
            <person name="Sood P."/>
        </authorList>
    </citation>
    <scope>NUCLEOTIDE SEQUENCE [LARGE SCALE GENOMIC DNA]</scope>
    <source>
        <strain evidence="2">WM001</strain>
    </source>
</reference>
<feature type="region of interest" description="Disordered" evidence="1">
    <location>
        <begin position="43"/>
        <end position="73"/>
    </location>
</feature>
<dbReference type="AlphaFoldDB" id="A0A1R2D303"/>